<dbReference type="GeneID" id="66069284"/>
<feature type="region of interest" description="Disordered" evidence="2">
    <location>
        <begin position="128"/>
        <end position="161"/>
    </location>
</feature>
<evidence type="ECO:0000256" key="3">
    <source>
        <dbReference type="SAM" id="Phobius"/>
    </source>
</evidence>
<keyword evidence="3" id="KW-1133">Transmembrane helix</keyword>
<evidence type="ECO:0000256" key="1">
    <source>
        <dbReference type="ARBA" id="ARBA00004196"/>
    </source>
</evidence>
<gene>
    <name evidence="6" type="ORF">E1B28_000208</name>
</gene>
<dbReference type="Gene3D" id="2.70.98.70">
    <property type="match status" value="1"/>
</dbReference>
<feature type="domain" description="Heparinase II/III-like C-terminal" evidence="4">
    <location>
        <begin position="521"/>
        <end position="718"/>
    </location>
</feature>
<dbReference type="GO" id="GO:0016829">
    <property type="term" value="F:lyase activity"/>
    <property type="evidence" value="ECO:0007669"/>
    <property type="project" value="InterPro"/>
</dbReference>
<feature type="domain" description="Heparinase II N-terminal" evidence="5">
    <location>
        <begin position="222"/>
        <end position="435"/>
    </location>
</feature>
<comment type="subcellular location">
    <subcellularLocation>
        <location evidence="1">Cell envelope</location>
    </subcellularLocation>
</comment>
<dbReference type="AlphaFoldDB" id="A0A9P7V0U3"/>
<organism evidence="6 7">
    <name type="scientific">Marasmius oreades</name>
    <name type="common">fairy-ring Marasmius</name>
    <dbReference type="NCBI Taxonomy" id="181124"/>
    <lineage>
        <taxon>Eukaryota</taxon>
        <taxon>Fungi</taxon>
        <taxon>Dikarya</taxon>
        <taxon>Basidiomycota</taxon>
        <taxon>Agaricomycotina</taxon>
        <taxon>Agaricomycetes</taxon>
        <taxon>Agaricomycetidae</taxon>
        <taxon>Agaricales</taxon>
        <taxon>Marasmiineae</taxon>
        <taxon>Marasmiaceae</taxon>
        <taxon>Marasmius</taxon>
    </lineage>
</organism>
<dbReference type="InterPro" id="IPR012480">
    <property type="entry name" value="Hepar_II_III_C"/>
</dbReference>
<evidence type="ECO:0008006" key="8">
    <source>
        <dbReference type="Google" id="ProtNLM"/>
    </source>
</evidence>
<dbReference type="Pfam" id="PF16332">
    <property type="entry name" value="DUF4962"/>
    <property type="match status" value="1"/>
</dbReference>
<dbReference type="EMBL" id="CM032181">
    <property type="protein sequence ID" value="KAG7098244.1"/>
    <property type="molecule type" value="Genomic_DNA"/>
</dbReference>
<dbReference type="PANTHER" id="PTHR38045">
    <property type="entry name" value="CHROMOSOME 1, WHOLE GENOME SHOTGUN SEQUENCE"/>
    <property type="match status" value="1"/>
</dbReference>
<name>A0A9P7V0U3_9AGAR</name>
<dbReference type="Pfam" id="PF07940">
    <property type="entry name" value="Hepar_II_III_C"/>
    <property type="match status" value="1"/>
</dbReference>
<feature type="compositionally biased region" description="Polar residues" evidence="2">
    <location>
        <begin position="131"/>
        <end position="156"/>
    </location>
</feature>
<dbReference type="InterPro" id="IPR008929">
    <property type="entry name" value="Chondroitin_lyas"/>
</dbReference>
<keyword evidence="3" id="KW-0472">Membrane</keyword>
<dbReference type="Proteomes" id="UP001049176">
    <property type="component" value="Chromosome 1"/>
</dbReference>
<evidence type="ECO:0000313" key="7">
    <source>
        <dbReference type="Proteomes" id="UP001049176"/>
    </source>
</evidence>
<dbReference type="InterPro" id="IPR032518">
    <property type="entry name" value="HepII_N"/>
</dbReference>
<dbReference type="SUPFAM" id="SSF48230">
    <property type="entry name" value="Chondroitin AC/alginate lyase"/>
    <property type="match status" value="1"/>
</dbReference>
<keyword evidence="7" id="KW-1185">Reference proteome</keyword>
<dbReference type="RefSeq" id="XP_043014714.1">
    <property type="nucleotide sequence ID" value="XM_043146014.1"/>
</dbReference>
<proteinExistence type="predicted"/>
<dbReference type="KEGG" id="more:E1B28_000208"/>
<feature type="transmembrane region" description="Helical" evidence="3">
    <location>
        <begin position="47"/>
        <end position="68"/>
    </location>
</feature>
<evidence type="ECO:0000259" key="4">
    <source>
        <dbReference type="Pfam" id="PF07940"/>
    </source>
</evidence>
<reference evidence="6" key="1">
    <citation type="journal article" date="2021" name="Genome Biol. Evol.">
        <title>The assembled and annotated genome of the fairy-ring fungus Marasmius oreades.</title>
        <authorList>
            <person name="Hiltunen M."/>
            <person name="Ament-Velasquez S.L."/>
            <person name="Johannesson H."/>
        </authorList>
    </citation>
    <scope>NUCLEOTIDE SEQUENCE</scope>
    <source>
        <strain evidence="6">03SP1</strain>
    </source>
</reference>
<evidence type="ECO:0000256" key="2">
    <source>
        <dbReference type="SAM" id="MobiDB-lite"/>
    </source>
</evidence>
<accession>A0A9P7V0U3</accession>
<sequence length="785" mass="84962">MSAHYSSVANANNRGESPYHNSAHNESTGFIAPAAPTKKRTSPWIKWGLPLLILALIIIGAVLGGVLGSRAAKHKSVSSAAESSRSADAAASSAASAKAQIGRFAQATNSEFMVPIYPSTTNAAFSKPTFAPSSNANNGQGNTFPKDSFTPSNPSPLNVRPDRPRLFAPQYKWDALPRLIASDPYLKSWNETIFGNVTAYAALPPVKYNMDGASGILDNSREVKQRVKAFAYAYRLTKDKTYSDLAWREIQHAMSSDFGPAEDKWNTGHFLDTAEMSAAFGIAYDWLNDVLTDDQKGQMRDALIKYGLGPGAAAYTDPNATYAWWKNGIKGNWNCVCNSGLTVAALAILGDDTTGNSQTILQNSLDNAKANCIAAVSTDGTWAETQNYWYFGTMGHAEMASALITATGSDYGLLNSNQDFKKTGDFHLYGYGATSLFNYGDHGPNKFTSTANVVMFYASQYNLPTYMLFQRDRADAAEPWSMFWYDPSVAGAYWADAPLDKVFEDPLDSWVSMRSSFTDINALYVAMKAGNNSGDAHQNHNDLDAGDFVIDALGTRWAGELGSGDYLAPDYFVGANQDSARWQYYRKMTEGQNTILVNKKNQLVTGTTTVIKHESGGAKQSGGTTVYSPPNGQEGAAYWIADLTGAYDSADASSVHRGVRVLNGRKQVLIQDEVATTTGFQWRMHTNATVSIDGNTATLSLDGKEMKVVLVEPQGVSWSRTDAVRMSGTPPAPDQPNPGVSVLIAEVGQGTQRVQVLFNPTWDDGTQLKTPPSVALDGWSLTSHD</sequence>
<comment type="caution">
    <text evidence="6">The sequence shown here is derived from an EMBL/GenBank/DDBJ whole genome shotgun (WGS) entry which is preliminary data.</text>
</comment>
<protein>
    <recommendedName>
        <fullName evidence="8">Heparinase II/III family protein</fullName>
    </recommendedName>
</protein>
<feature type="region of interest" description="Disordered" evidence="2">
    <location>
        <begin position="1"/>
        <end position="24"/>
    </location>
</feature>
<dbReference type="OrthoDB" id="3476529at2759"/>
<evidence type="ECO:0000259" key="5">
    <source>
        <dbReference type="Pfam" id="PF16332"/>
    </source>
</evidence>
<keyword evidence="3" id="KW-0812">Transmembrane</keyword>
<evidence type="ECO:0000313" key="6">
    <source>
        <dbReference type="EMBL" id="KAG7098244.1"/>
    </source>
</evidence>
<dbReference type="Gene3D" id="1.50.10.100">
    <property type="entry name" value="Chondroitin AC/alginate lyase"/>
    <property type="match status" value="1"/>
</dbReference>
<dbReference type="PANTHER" id="PTHR38045:SF1">
    <property type="entry name" value="HEPARINASE II_III-LIKE PROTEIN"/>
    <property type="match status" value="1"/>
</dbReference>